<dbReference type="STRING" id="84521.SAMN04487994_101429"/>
<dbReference type="EMBL" id="PNHE01000019">
    <property type="protein sequence ID" value="PMC58264.1"/>
    <property type="molecule type" value="Genomic_DNA"/>
</dbReference>
<feature type="transmembrane region" description="Helical" evidence="8">
    <location>
        <begin position="272"/>
        <end position="291"/>
    </location>
</feature>
<dbReference type="InterPro" id="IPR000522">
    <property type="entry name" value="ABC_transptr_permease_BtuC"/>
</dbReference>
<accession>A0A1G8KV53</accession>
<gene>
    <name evidence="9" type="ORF">CJ205_05280</name>
</gene>
<name>A0A1G8KV53_9LACT</name>
<dbReference type="SUPFAM" id="SSF81345">
    <property type="entry name" value="ABC transporter involved in vitamin B12 uptake, BtuC"/>
    <property type="match status" value="1"/>
</dbReference>
<keyword evidence="4" id="KW-1003">Cell membrane</keyword>
<dbReference type="RefSeq" id="WP_092084910.1">
    <property type="nucleotide sequence ID" value="NZ_FNEL01000014.1"/>
</dbReference>
<dbReference type="AlphaFoldDB" id="A0A1G8KV53"/>
<evidence type="ECO:0000256" key="1">
    <source>
        <dbReference type="ARBA" id="ARBA00004651"/>
    </source>
</evidence>
<keyword evidence="7 8" id="KW-0472">Membrane</keyword>
<evidence type="ECO:0000256" key="8">
    <source>
        <dbReference type="SAM" id="Phobius"/>
    </source>
</evidence>
<dbReference type="OrthoDB" id="9796260at2"/>
<comment type="similarity">
    <text evidence="2">Belongs to the binding-protein-dependent transport system permease family. FecCD subfamily.</text>
</comment>
<reference evidence="9 10" key="1">
    <citation type="submission" date="2017-09" db="EMBL/GenBank/DDBJ databases">
        <title>Bacterial strain isolated from the female urinary microbiota.</title>
        <authorList>
            <person name="Thomas-White K."/>
            <person name="Kumar N."/>
            <person name="Forster S."/>
            <person name="Putonti C."/>
            <person name="Lawley T."/>
            <person name="Wolfe A.J."/>
        </authorList>
    </citation>
    <scope>NUCLEOTIDE SEQUENCE [LARGE SCALE GENOMIC DNA]</scope>
    <source>
        <strain evidence="9 10">UMB0852</strain>
    </source>
</reference>
<dbReference type="GO" id="GO:0005886">
    <property type="term" value="C:plasma membrane"/>
    <property type="evidence" value="ECO:0007669"/>
    <property type="project" value="UniProtKB-SubCell"/>
</dbReference>
<feature type="transmembrane region" description="Helical" evidence="8">
    <location>
        <begin position="215"/>
        <end position="235"/>
    </location>
</feature>
<evidence type="ECO:0000256" key="5">
    <source>
        <dbReference type="ARBA" id="ARBA00022692"/>
    </source>
</evidence>
<dbReference type="Proteomes" id="UP000235682">
    <property type="component" value="Unassembled WGS sequence"/>
</dbReference>
<sequence length="327" mass="36586">MFNHLTWSSARKRLVALLLIVLVLSIFYMTYAVYGNWEFAASLRGKKLLAIYLVGVALSVSTISFQTLVENQLITPQILGIDEAYLLIHTLFLTFSYRYFGQSLTLSLPLFISTLVVMVSLSLLLFRVFITKHRQDIFLMLMTGMTLSLVFRSMSQFLQVMLDPNEYQRLVVRIYPSFANIQASALPISIFVILSALVVLWVYSVRLDVMRLGRHLAISLGVDVGHVQWVTFAAVSVLVSVSTALVGPLTFLGFIVANVAYQTSPLLTHKYLFCYASGISLIILLLGQIGIEHVVGWSTPIAVIIELVGGAYFIYQLLKERRGSGWA</sequence>
<evidence type="ECO:0000313" key="10">
    <source>
        <dbReference type="Proteomes" id="UP000235682"/>
    </source>
</evidence>
<feature type="transmembrane region" description="Helical" evidence="8">
    <location>
        <begin position="106"/>
        <end position="130"/>
    </location>
</feature>
<protein>
    <submittedName>
        <fullName evidence="9">Iron ABC transporter permease</fullName>
    </submittedName>
</protein>
<feature type="transmembrane region" description="Helical" evidence="8">
    <location>
        <begin position="49"/>
        <end position="69"/>
    </location>
</feature>
<dbReference type="GO" id="GO:0022857">
    <property type="term" value="F:transmembrane transporter activity"/>
    <property type="evidence" value="ECO:0007669"/>
    <property type="project" value="InterPro"/>
</dbReference>
<dbReference type="InterPro" id="IPR037294">
    <property type="entry name" value="ABC_BtuC-like"/>
</dbReference>
<feature type="transmembrane region" description="Helical" evidence="8">
    <location>
        <begin position="178"/>
        <end position="203"/>
    </location>
</feature>
<keyword evidence="10" id="KW-1185">Reference proteome</keyword>
<evidence type="ECO:0000256" key="3">
    <source>
        <dbReference type="ARBA" id="ARBA00022448"/>
    </source>
</evidence>
<evidence type="ECO:0000313" key="9">
    <source>
        <dbReference type="EMBL" id="PMC58264.1"/>
    </source>
</evidence>
<dbReference type="PANTHER" id="PTHR30472">
    <property type="entry name" value="FERRIC ENTEROBACTIN TRANSPORT SYSTEM PERMEASE PROTEIN"/>
    <property type="match status" value="1"/>
</dbReference>
<comment type="subcellular location">
    <subcellularLocation>
        <location evidence="1">Cell membrane</location>
        <topology evidence="1">Multi-pass membrane protein</topology>
    </subcellularLocation>
</comment>
<feature type="transmembrane region" description="Helical" evidence="8">
    <location>
        <begin position="241"/>
        <end position="260"/>
    </location>
</feature>
<dbReference type="PANTHER" id="PTHR30472:SF19">
    <property type="entry name" value="PETROBACTIN IMPORT SYSTEM PERMEASE PROTEIN YCLO"/>
    <property type="match status" value="1"/>
</dbReference>
<feature type="transmembrane region" description="Helical" evidence="8">
    <location>
        <begin position="14"/>
        <end position="37"/>
    </location>
</feature>
<evidence type="ECO:0000256" key="6">
    <source>
        <dbReference type="ARBA" id="ARBA00022989"/>
    </source>
</evidence>
<feature type="transmembrane region" description="Helical" evidence="8">
    <location>
        <begin position="137"/>
        <end position="158"/>
    </location>
</feature>
<feature type="transmembrane region" description="Helical" evidence="8">
    <location>
        <begin position="297"/>
        <end position="315"/>
    </location>
</feature>
<dbReference type="Gene3D" id="1.10.3470.10">
    <property type="entry name" value="ABC transporter involved in vitamin B12 uptake, BtuC"/>
    <property type="match status" value="1"/>
</dbReference>
<evidence type="ECO:0000256" key="4">
    <source>
        <dbReference type="ARBA" id="ARBA00022475"/>
    </source>
</evidence>
<keyword evidence="6 8" id="KW-1133">Transmembrane helix</keyword>
<evidence type="ECO:0000256" key="2">
    <source>
        <dbReference type="ARBA" id="ARBA00007935"/>
    </source>
</evidence>
<dbReference type="GO" id="GO:0033214">
    <property type="term" value="P:siderophore-iron import into cell"/>
    <property type="evidence" value="ECO:0007669"/>
    <property type="project" value="TreeGrafter"/>
</dbReference>
<organism evidence="9 10">
    <name type="scientific">Dolosicoccus paucivorans</name>
    <dbReference type="NCBI Taxonomy" id="84521"/>
    <lineage>
        <taxon>Bacteria</taxon>
        <taxon>Bacillati</taxon>
        <taxon>Bacillota</taxon>
        <taxon>Bacilli</taxon>
        <taxon>Lactobacillales</taxon>
        <taxon>Aerococcaceae</taxon>
        <taxon>Dolosicoccus</taxon>
    </lineage>
</organism>
<keyword evidence="3" id="KW-0813">Transport</keyword>
<keyword evidence="5 8" id="KW-0812">Transmembrane</keyword>
<comment type="caution">
    <text evidence="9">The sequence shown here is derived from an EMBL/GenBank/DDBJ whole genome shotgun (WGS) entry which is preliminary data.</text>
</comment>
<dbReference type="Pfam" id="PF01032">
    <property type="entry name" value="FecCD"/>
    <property type="match status" value="1"/>
</dbReference>
<evidence type="ECO:0000256" key="7">
    <source>
        <dbReference type="ARBA" id="ARBA00023136"/>
    </source>
</evidence>
<proteinExistence type="inferred from homology"/>